<dbReference type="EMBL" id="RVVJ01000008">
    <property type="protein sequence ID" value="MML53476.1"/>
    <property type="molecule type" value="Genomic_DNA"/>
</dbReference>
<name>A0A403QFK3_SALET</name>
<protein>
    <submittedName>
        <fullName evidence="1">Uncharacterized protein</fullName>
    </submittedName>
</protein>
<sequence length="126" mass="14549">MKDINIVKSNVKVYTCDDKFSELFCNEKSCGYIVKINDNRYHTITSDGEQWKIFSDMDRAIKGLIIQYLKKTGELKDTPDLAIISEDKEKLTSALKGLFESLFGEYDCPECTEKREQGKKQHDTVH</sequence>
<dbReference type="Proteomes" id="UP000885348">
    <property type="component" value="Unassembled WGS sequence"/>
</dbReference>
<organism evidence="1">
    <name type="scientific">Salmonella enterica I</name>
    <dbReference type="NCBI Taxonomy" id="59201"/>
    <lineage>
        <taxon>Bacteria</taxon>
        <taxon>Pseudomonadati</taxon>
        <taxon>Pseudomonadota</taxon>
        <taxon>Gammaproteobacteria</taxon>
        <taxon>Enterobacterales</taxon>
        <taxon>Enterobacteriaceae</taxon>
        <taxon>Salmonella</taxon>
    </lineage>
</organism>
<accession>A0A403QFK3</accession>
<gene>
    <name evidence="1" type="ORF">D7N80_09150</name>
</gene>
<comment type="caution">
    <text evidence="1">The sequence shown here is derived from an EMBL/GenBank/DDBJ whole genome shotgun (WGS) entry which is preliminary data.</text>
</comment>
<reference evidence="1" key="1">
    <citation type="submission" date="2018-09" db="EMBL/GenBank/DDBJ databases">
        <authorList>
            <person name="Ashton P.M."/>
            <person name="Dallman T."/>
            <person name="Nair S."/>
            <person name="De Pinna E."/>
            <person name="Peters T."/>
            <person name="Grant K."/>
        </authorList>
    </citation>
    <scope>NUCLEOTIDE SEQUENCE [LARGE SCALE GENOMIC DNA]</scope>
    <source>
        <strain evidence="1">598938</strain>
    </source>
</reference>
<proteinExistence type="predicted"/>
<dbReference type="AlphaFoldDB" id="A0A403QFK3"/>
<evidence type="ECO:0000313" key="1">
    <source>
        <dbReference type="EMBL" id="MML53476.1"/>
    </source>
</evidence>